<feature type="domain" description="Histidine kinase" evidence="10">
    <location>
        <begin position="532"/>
        <end position="748"/>
    </location>
</feature>
<name>A0A6P2CW38_9BACT</name>
<keyword evidence="3 9" id="KW-0597">Phosphoprotein</keyword>
<dbReference type="NCBIfam" id="TIGR00229">
    <property type="entry name" value="sensory_box"/>
    <property type="match status" value="3"/>
</dbReference>
<dbReference type="InterPro" id="IPR013767">
    <property type="entry name" value="PAS_fold"/>
</dbReference>
<evidence type="ECO:0000313" key="15">
    <source>
        <dbReference type="Proteomes" id="UP000464178"/>
    </source>
</evidence>
<dbReference type="InterPro" id="IPR000014">
    <property type="entry name" value="PAS"/>
</dbReference>
<dbReference type="InterPro" id="IPR003661">
    <property type="entry name" value="HisK_dim/P_dom"/>
</dbReference>
<evidence type="ECO:0000256" key="3">
    <source>
        <dbReference type="ARBA" id="ARBA00022553"/>
    </source>
</evidence>
<dbReference type="AlphaFoldDB" id="A0A6P2CW38"/>
<dbReference type="Gene3D" id="3.40.50.2300">
    <property type="match status" value="1"/>
</dbReference>
<dbReference type="InterPro" id="IPR035965">
    <property type="entry name" value="PAS-like_dom_sf"/>
</dbReference>
<dbReference type="Proteomes" id="UP000464178">
    <property type="component" value="Chromosome"/>
</dbReference>
<evidence type="ECO:0000259" key="12">
    <source>
        <dbReference type="PROSITE" id="PS50112"/>
    </source>
</evidence>
<dbReference type="InterPro" id="IPR000700">
    <property type="entry name" value="PAS-assoc_C"/>
</dbReference>
<dbReference type="GO" id="GO:0005524">
    <property type="term" value="F:ATP binding"/>
    <property type="evidence" value="ECO:0007669"/>
    <property type="project" value="UniProtKB-KW"/>
</dbReference>
<dbReference type="InterPro" id="IPR004358">
    <property type="entry name" value="Sig_transdc_His_kin-like_C"/>
</dbReference>
<dbReference type="Pfam" id="PF00072">
    <property type="entry name" value="Response_reg"/>
    <property type="match status" value="1"/>
</dbReference>
<dbReference type="InterPro" id="IPR003594">
    <property type="entry name" value="HATPase_dom"/>
</dbReference>
<dbReference type="Gene3D" id="3.30.450.20">
    <property type="entry name" value="PAS domain"/>
    <property type="match status" value="4"/>
</dbReference>
<organism evidence="14 15">
    <name type="scientific">Gemmata massiliana</name>
    <dbReference type="NCBI Taxonomy" id="1210884"/>
    <lineage>
        <taxon>Bacteria</taxon>
        <taxon>Pseudomonadati</taxon>
        <taxon>Planctomycetota</taxon>
        <taxon>Planctomycetia</taxon>
        <taxon>Gemmatales</taxon>
        <taxon>Gemmataceae</taxon>
        <taxon>Gemmata</taxon>
    </lineage>
</organism>
<dbReference type="SMART" id="SM00091">
    <property type="entry name" value="PAS"/>
    <property type="match status" value="4"/>
</dbReference>
<keyword evidence="15" id="KW-1185">Reference proteome</keyword>
<dbReference type="SMART" id="SM00387">
    <property type="entry name" value="HATPase_c"/>
    <property type="match status" value="1"/>
</dbReference>
<dbReference type="InterPro" id="IPR013655">
    <property type="entry name" value="PAS_fold_3"/>
</dbReference>
<dbReference type="Pfam" id="PF00512">
    <property type="entry name" value="HisKA"/>
    <property type="match status" value="1"/>
</dbReference>
<dbReference type="InterPro" id="IPR005467">
    <property type="entry name" value="His_kinase_dom"/>
</dbReference>
<dbReference type="PROSITE" id="PS50112">
    <property type="entry name" value="PAS"/>
    <property type="match status" value="3"/>
</dbReference>
<feature type="domain" description="PAS" evidence="12">
    <location>
        <begin position="267"/>
        <end position="337"/>
    </location>
</feature>
<feature type="modified residue" description="4-aspartylphosphate" evidence="9">
    <location>
        <position position="822"/>
    </location>
</feature>
<evidence type="ECO:0000259" key="11">
    <source>
        <dbReference type="PROSITE" id="PS50110"/>
    </source>
</evidence>
<evidence type="ECO:0000256" key="5">
    <source>
        <dbReference type="ARBA" id="ARBA00022741"/>
    </source>
</evidence>
<protein>
    <recommendedName>
        <fullName evidence="2">histidine kinase</fullName>
        <ecNumber evidence="2">2.7.13.3</ecNumber>
    </recommendedName>
</protein>
<dbReference type="SUPFAM" id="SSF55785">
    <property type="entry name" value="PYP-like sensor domain (PAS domain)"/>
    <property type="match status" value="4"/>
</dbReference>
<dbReference type="PROSITE" id="PS50109">
    <property type="entry name" value="HIS_KIN"/>
    <property type="match status" value="1"/>
</dbReference>
<dbReference type="InterPro" id="IPR001610">
    <property type="entry name" value="PAC"/>
</dbReference>
<keyword evidence="4" id="KW-0808">Transferase</keyword>
<evidence type="ECO:0000256" key="2">
    <source>
        <dbReference type="ARBA" id="ARBA00012438"/>
    </source>
</evidence>
<evidence type="ECO:0000259" key="13">
    <source>
        <dbReference type="PROSITE" id="PS50113"/>
    </source>
</evidence>
<dbReference type="PANTHER" id="PTHR43065:SF42">
    <property type="entry name" value="TWO-COMPONENT SENSOR PPRA"/>
    <property type="match status" value="1"/>
</dbReference>
<dbReference type="RefSeq" id="WP_162667444.1">
    <property type="nucleotide sequence ID" value="NZ_LR593886.1"/>
</dbReference>
<evidence type="ECO:0000256" key="8">
    <source>
        <dbReference type="ARBA" id="ARBA00023012"/>
    </source>
</evidence>
<dbReference type="SMART" id="SM00086">
    <property type="entry name" value="PAC"/>
    <property type="match status" value="3"/>
</dbReference>
<dbReference type="EMBL" id="LR593886">
    <property type="protein sequence ID" value="VTR92606.1"/>
    <property type="molecule type" value="Genomic_DNA"/>
</dbReference>
<evidence type="ECO:0000259" key="10">
    <source>
        <dbReference type="PROSITE" id="PS50109"/>
    </source>
</evidence>
<dbReference type="SUPFAM" id="SSF47384">
    <property type="entry name" value="Homodimeric domain of signal transducing histidine kinase"/>
    <property type="match status" value="1"/>
</dbReference>
<sequence>MTAYDQAELAQALLSEIGDALFLLDPDTDRLLEVNPVALRLTGFSRAEVLQLSATHLFRFEAVGGTQRLKGAFTKTVVFHGQDGFLLRTKSGPWLPVSLTVSRLHLPPRPLGLIIARDDRERRSALAQARRVESELRAVLSSSPAALWSAERAPGPDVFSGWLFRYVSPVLSRIAGRPPEFFDHPFKWAEVIHPSEREAYRQTLHRLLTWGDDCEQVYRVQTADGGVRWVRDRLQVVRDANRRPTRLDGCVTDVTEQRVAEDAVRQSEERFRALVEKSRDGILLLDDRGTIKYATSAVKLILGFAPEAITGLNTFAFVHPDDVAGARKRFAYSLGHPGEDVPGTYRAIAADGGVRAIEMNAVNRLDDPSVQAVVVNYRDVTERDATTRELAKQHTLLEGLFASVPDVVCYKDREGRFLGGNPAFEEFAGHPAADVVGRRCDEVFADEWAQRMRAAEEMVITTGRTERSKEWVTYPTGRKALLDTVVAPLRGDDDGSTIGLIVVGRDVTEQERLEDALRQSQKMEAVGRLAGGIAHDFNNLLTVVLGNLELVRCGAATGSDAAELLLATERAAKQAAELTKQMLGFARRQPLRTAVVDLNALVRESLELFRRSIDPRITIRFAPDPELRPVAADPVQIQQVVMNLCLNARDAMPDGGALTLETADADPPSDAGAGRFVRLSVSDTGTGMTEEVRAKIFDPFFTTKGVGQGTGLGLAVVYGVATAHGGLVEVTSAPGAGSRFDVYLPRGIASDERTGFRSEIRTDFPRGGGETVLVADDEAGVRDLARVALELSGYNVLLAGDGAEAVNAFQNANGQVKLAVLDASMPKLSGRQVFEAIRRIDPEVKVLFASGYHGGGLLPEDEPPGTRRLNKPYIPSQLAAVVQEMLTVV</sequence>
<dbReference type="SUPFAM" id="SSF52172">
    <property type="entry name" value="CheY-like"/>
    <property type="match status" value="1"/>
</dbReference>
<evidence type="ECO:0000313" key="14">
    <source>
        <dbReference type="EMBL" id="VTR92606.1"/>
    </source>
</evidence>
<feature type="domain" description="PAS" evidence="12">
    <location>
        <begin position="6"/>
        <end position="50"/>
    </location>
</feature>
<feature type="domain" description="PAS" evidence="12">
    <location>
        <begin position="393"/>
        <end position="463"/>
    </location>
</feature>
<dbReference type="Pfam" id="PF13426">
    <property type="entry name" value="PAS_9"/>
    <property type="match status" value="1"/>
</dbReference>
<evidence type="ECO:0000256" key="4">
    <source>
        <dbReference type="ARBA" id="ARBA00022679"/>
    </source>
</evidence>
<dbReference type="GO" id="GO:0006355">
    <property type="term" value="P:regulation of DNA-templated transcription"/>
    <property type="evidence" value="ECO:0007669"/>
    <property type="project" value="InterPro"/>
</dbReference>
<dbReference type="SMART" id="SM00388">
    <property type="entry name" value="HisKA"/>
    <property type="match status" value="1"/>
</dbReference>
<keyword evidence="7" id="KW-0067">ATP-binding</keyword>
<feature type="domain" description="PAC" evidence="13">
    <location>
        <begin position="214"/>
        <end position="266"/>
    </location>
</feature>
<evidence type="ECO:0000256" key="6">
    <source>
        <dbReference type="ARBA" id="ARBA00022777"/>
    </source>
</evidence>
<reference evidence="14 15" key="1">
    <citation type="submission" date="2019-05" db="EMBL/GenBank/DDBJ databases">
        <authorList>
            <consortium name="Science for Life Laboratories"/>
        </authorList>
    </citation>
    <scope>NUCLEOTIDE SEQUENCE [LARGE SCALE GENOMIC DNA]</scope>
    <source>
        <strain evidence="14">Soil9</strain>
    </source>
</reference>
<dbReference type="CDD" id="cd00130">
    <property type="entry name" value="PAS"/>
    <property type="match status" value="4"/>
</dbReference>
<comment type="catalytic activity">
    <reaction evidence="1">
        <text>ATP + protein L-histidine = ADP + protein N-phospho-L-histidine.</text>
        <dbReference type="EC" id="2.7.13.3"/>
    </reaction>
</comment>
<dbReference type="InterPro" id="IPR013656">
    <property type="entry name" value="PAS_4"/>
</dbReference>
<dbReference type="InterPro" id="IPR011006">
    <property type="entry name" value="CheY-like_superfamily"/>
</dbReference>
<dbReference type="Gene3D" id="1.10.287.130">
    <property type="match status" value="1"/>
</dbReference>
<evidence type="ECO:0000256" key="1">
    <source>
        <dbReference type="ARBA" id="ARBA00000085"/>
    </source>
</evidence>
<dbReference type="InterPro" id="IPR036097">
    <property type="entry name" value="HisK_dim/P_sf"/>
</dbReference>
<dbReference type="Pfam" id="PF02518">
    <property type="entry name" value="HATPase_c"/>
    <property type="match status" value="1"/>
</dbReference>
<keyword evidence="8" id="KW-0902">Two-component regulatory system</keyword>
<feature type="domain" description="PAC" evidence="13">
    <location>
        <begin position="465"/>
        <end position="519"/>
    </location>
</feature>
<dbReference type="PROSITE" id="PS50113">
    <property type="entry name" value="PAC"/>
    <property type="match status" value="2"/>
</dbReference>
<dbReference type="GO" id="GO:0000155">
    <property type="term" value="F:phosphorelay sensor kinase activity"/>
    <property type="evidence" value="ECO:0007669"/>
    <property type="project" value="InterPro"/>
</dbReference>
<dbReference type="SUPFAM" id="SSF55874">
    <property type="entry name" value="ATPase domain of HSP90 chaperone/DNA topoisomerase II/histidine kinase"/>
    <property type="match status" value="1"/>
</dbReference>
<dbReference type="Pfam" id="PF00989">
    <property type="entry name" value="PAS"/>
    <property type="match status" value="1"/>
</dbReference>
<keyword evidence="6 14" id="KW-0418">Kinase</keyword>
<dbReference type="InterPro" id="IPR036890">
    <property type="entry name" value="HATPase_C_sf"/>
</dbReference>
<dbReference type="Gene3D" id="3.30.565.10">
    <property type="entry name" value="Histidine kinase-like ATPase, C-terminal domain"/>
    <property type="match status" value="1"/>
</dbReference>
<evidence type="ECO:0000256" key="7">
    <source>
        <dbReference type="ARBA" id="ARBA00022840"/>
    </source>
</evidence>
<feature type="domain" description="Response regulatory" evidence="11">
    <location>
        <begin position="771"/>
        <end position="886"/>
    </location>
</feature>
<dbReference type="PANTHER" id="PTHR43065">
    <property type="entry name" value="SENSOR HISTIDINE KINASE"/>
    <property type="match status" value="1"/>
</dbReference>
<dbReference type="PROSITE" id="PS50110">
    <property type="entry name" value="RESPONSE_REGULATORY"/>
    <property type="match status" value="1"/>
</dbReference>
<proteinExistence type="predicted"/>
<dbReference type="SMART" id="SM00448">
    <property type="entry name" value="REC"/>
    <property type="match status" value="1"/>
</dbReference>
<dbReference type="CDD" id="cd00082">
    <property type="entry name" value="HisKA"/>
    <property type="match status" value="1"/>
</dbReference>
<accession>A0A6P2CW38</accession>
<dbReference type="InterPro" id="IPR001789">
    <property type="entry name" value="Sig_transdc_resp-reg_receiver"/>
</dbReference>
<gene>
    <name evidence="14" type="ORF">SOIL9_51080</name>
</gene>
<dbReference type="Pfam" id="PF08447">
    <property type="entry name" value="PAS_3"/>
    <property type="match status" value="1"/>
</dbReference>
<dbReference type="PRINTS" id="PR00344">
    <property type="entry name" value="BCTRLSENSOR"/>
</dbReference>
<dbReference type="Pfam" id="PF08448">
    <property type="entry name" value="PAS_4"/>
    <property type="match status" value="1"/>
</dbReference>
<evidence type="ECO:0000256" key="9">
    <source>
        <dbReference type="PROSITE-ProRule" id="PRU00169"/>
    </source>
</evidence>
<keyword evidence="5" id="KW-0547">Nucleotide-binding</keyword>
<dbReference type="EC" id="2.7.13.3" evidence="2"/>
<dbReference type="KEGG" id="gms:SOIL9_51080"/>